<dbReference type="SMART" id="SM00954">
    <property type="entry name" value="RelA_SpoT"/>
    <property type="match status" value="1"/>
</dbReference>
<organism evidence="2 3">
    <name type="scientific">Brachybacterium muris UCD-AY4</name>
    <dbReference type="NCBI Taxonomy" id="1249481"/>
    <lineage>
        <taxon>Bacteria</taxon>
        <taxon>Bacillati</taxon>
        <taxon>Actinomycetota</taxon>
        <taxon>Actinomycetes</taxon>
        <taxon>Micrococcales</taxon>
        <taxon>Dermabacteraceae</taxon>
        <taxon>Brachybacterium</taxon>
    </lineage>
</organism>
<dbReference type="EMBL" id="AORC01000013">
    <property type="protein sequence ID" value="EYT48645.1"/>
    <property type="molecule type" value="Genomic_DNA"/>
</dbReference>
<feature type="domain" description="RelA/SpoT" evidence="1">
    <location>
        <begin position="71"/>
        <end position="194"/>
    </location>
</feature>
<keyword evidence="2" id="KW-0418">Kinase</keyword>
<gene>
    <name evidence="2" type="ORF">D641_0110540</name>
</gene>
<dbReference type="InterPro" id="IPR007685">
    <property type="entry name" value="RelA_SpoT"/>
</dbReference>
<dbReference type="Gene3D" id="1.10.287.860">
    <property type="entry name" value="Nucleotidyltransferase"/>
    <property type="match status" value="1"/>
</dbReference>
<dbReference type="CDD" id="cd05399">
    <property type="entry name" value="NT_Rel-Spo_like"/>
    <property type="match status" value="1"/>
</dbReference>
<dbReference type="AlphaFoldDB" id="A0A022KSD0"/>
<dbReference type="InterPro" id="IPR052366">
    <property type="entry name" value="GTP_Pyrophosphokinase"/>
</dbReference>
<dbReference type="STRING" id="1249481.D641_0110540"/>
<protein>
    <submittedName>
        <fullName evidence="2">GTP pyrophosphokinase</fullName>
    </submittedName>
</protein>
<dbReference type="RefSeq" id="WP_017824745.1">
    <property type="nucleotide sequence ID" value="NZ_KB403092.1"/>
</dbReference>
<proteinExistence type="predicted"/>
<dbReference type="PANTHER" id="PTHR47837">
    <property type="entry name" value="GTP PYROPHOSPHOKINASE YJBM"/>
    <property type="match status" value="1"/>
</dbReference>
<dbReference type="PANTHER" id="PTHR47837:SF2">
    <property type="entry name" value="GTP PYROPHOSPHOKINASE YWAC"/>
    <property type="match status" value="1"/>
</dbReference>
<evidence type="ECO:0000313" key="2">
    <source>
        <dbReference type="EMBL" id="EYT48645.1"/>
    </source>
</evidence>
<dbReference type="GO" id="GO:0015969">
    <property type="term" value="P:guanosine tetraphosphate metabolic process"/>
    <property type="evidence" value="ECO:0007669"/>
    <property type="project" value="InterPro"/>
</dbReference>
<evidence type="ECO:0000313" key="3">
    <source>
        <dbReference type="Proteomes" id="UP000019754"/>
    </source>
</evidence>
<reference evidence="2 3" key="1">
    <citation type="journal article" date="2013" name="Genome Announc.">
        <title>Draft genome sequence of an Actinobacterium, Brachybacterium muris strain UCD-AY4.</title>
        <authorList>
            <person name="Lo J.R."/>
            <person name="Lang J.M."/>
            <person name="Darling A.E."/>
            <person name="Eisen J.A."/>
            <person name="Coil D.A."/>
        </authorList>
    </citation>
    <scope>NUCLEOTIDE SEQUENCE [LARGE SCALE GENOMIC DNA]</scope>
    <source>
        <strain evidence="2 3">UCD-AY4</strain>
    </source>
</reference>
<dbReference type="GO" id="GO:0016301">
    <property type="term" value="F:kinase activity"/>
    <property type="evidence" value="ECO:0007669"/>
    <property type="project" value="UniProtKB-KW"/>
</dbReference>
<dbReference type="Pfam" id="PF04607">
    <property type="entry name" value="RelA_SpoT"/>
    <property type="match status" value="1"/>
</dbReference>
<evidence type="ECO:0000259" key="1">
    <source>
        <dbReference type="SMART" id="SM00954"/>
    </source>
</evidence>
<keyword evidence="2" id="KW-0808">Transferase</keyword>
<comment type="caution">
    <text evidence="2">The sequence shown here is derived from an EMBL/GenBank/DDBJ whole genome shotgun (WGS) entry which is preliminary data.</text>
</comment>
<dbReference type="HOGENOM" id="CLU_077095_1_1_11"/>
<dbReference type="Gene3D" id="3.30.460.10">
    <property type="entry name" value="Beta Polymerase, domain 2"/>
    <property type="match status" value="1"/>
</dbReference>
<accession>A0A022KSD0</accession>
<name>A0A022KSD0_9MICO</name>
<sequence length="260" mass="29634">MSTPQQSPSLAQRRGMPDPETLARLQRLREQFVRMQMEYGFAVDEVLTKIEILRQEFLHLHRYNPIEHVTSRVKSPASILDKAMRRGIDLTPEAIRQGVTDIGGVRITCSFIADTSTVLEHLVSQTDIELVTVKDYIAQPKPNGYKSLHAIIRIPVFLSTGPVPTTVEVQIRTIAMDFWASLEHKIYYKYDGQVPDHLAQSLADAAAVADQLDRRMEQLHREVHGPHPELEDRSRLDDLDEKLLRALWERAGDGDYSETT</sequence>
<keyword evidence="3" id="KW-1185">Reference proteome</keyword>
<dbReference type="Proteomes" id="UP000019754">
    <property type="component" value="Unassembled WGS sequence"/>
</dbReference>
<dbReference type="InterPro" id="IPR043519">
    <property type="entry name" value="NT_sf"/>
</dbReference>
<dbReference type="SUPFAM" id="SSF81301">
    <property type="entry name" value="Nucleotidyltransferase"/>
    <property type="match status" value="1"/>
</dbReference>